<feature type="transmembrane region" description="Helical" evidence="6">
    <location>
        <begin position="290"/>
        <end position="309"/>
    </location>
</feature>
<dbReference type="Gene3D" id="1.20.1250.20">
    <property type="entry name" value="MFS general substrate transporter like domains"/>
    <property type="match status" value="1"/>
</dbReference>
<feature type="transmembrane region" description="Helical" evidence="6">
    <location>
        <begin position="259"/>
        <end position="278"/>
    </location>
</feature>
<dbReference type="GO" id="GO:0022857">
    <property type="term" value="F:transmembrane transporter activity"/>
    <property type="evidence" value="ECO:0007669"/>
    <property type="project" value="InterPro"/>
</dbReference>
<dbReference type="Proteomes" id="UP000494106">
    <property type="component" value="Unassembled WGS sequence"/>
</dbReference>
<organism evidence="8 9">
    <name type="scientific">Arctia plantaginis</name>
    <name type="common">Wood tiger moth</name>
    <name type="synonym">Phalaena plantaginis</name>
    <dbReference type="NCBI Taxonomy" id="874455"/>
    <lineage>
        <taxon>Eukaryota</taxon>
        <taxon>Metazoa</taxon>
        <taxon>Ecdysozoa</taxon>
        <taxon>Arthropoda</taxon>
        <taxon>Hexapoda</taxon>
        <taxon>Insecta</taxon>
        <taxon>Pterygota</taxon>
        <taxon>Neoptera</taxon>
        <taxon>Endopterygota</taxon>
        <taxon>Lepidoptera</taxon>
        <taxon>Glossata</taxon>
        <taxon>Ditrysia</taxon>
        <taxon>Noctuoidea</taxon>
        <taxon>Erebidae</taxon>
        <taxon>Arctiinae</taxon>
        <taxon>Arctia</taxon>
    </lineage>
</organism>
<feature type="transmembrane region" description="Helical" evidence="6">
    <location>
        <begin position="227"/>
        <end position="247"/>
    </location>
</feature>
<dbReference type="GO" id="GO:0016020">
    <property type="term" value="C:membrane"/>
    <property type="evidence" value="ECO:0007669"/>
    <property type="project" value="UniProtKB-SubCell"/>
</dbReference>
<evidence type="ECO:0000256" key="2">
    <source>
        <dbReference type="ARBA" id="ARBA00022448"/>
    </source>
</evidence>
<feature type="transmembrane region" description="Helical" evidence="6">
    <location>
        <begin position="70"/>
        <end position="97"/>
    </location>
</feature>
<dbReference type="PROSITE" id="PS50850">
    <property type="entry name" value="MFS"/>
    <property type="match status" value="1"/>
</dbReference>
<protein>
    <recommendedName>
        <fullName evidence="7">Major facilitator superfamily (MFS) profile domain-containing protein</fullName>
    </recommendedName>
</protein>
<evidence type="ECO:0000256" key="4">
    <source>
        <dbReference type="ARBA" id="ARBA00022989"/>
    </source>
</evidence>
<evidence type="ECO:0000313" key="8">
    <source>
        <dbReference type="EMBL" id="CAB3236727.1"/>
    </source>
</evidence>
<comment type="caution">
    <text evidence="8">The sequence shown here is derived from an EMBL/GenBank/DDBJ whole genome shotgun (WGS) entry which is preliminary data.</text>
</comment>
<dbReference type="OrthoDB" id="440553at2759"/>
<evidence type="ECO:0000256" key="1">
    <source>
        <dbReference type="ARBA" id="ARBA00004141"/>
    </source>
</evidence>
<sequence>MASMLIMLQIVSFLDLLSIGLIVPQLTNHARQLGLNFFHIGMIGALYSACQTISAPIIGSLSDIRGTKPIFLLCLGICSFSYVWLGITSSIIIFMMLRGILGIFKQIQLLVKAVIAENCNDTNEQGVLYGKLIAIAGLGMSVGPVVSGHVIEAYPTNGFTILSCVVGAVFAVNIGFIYSIPFKCKDKKEIPKGEAVTHTLLQSMGNTLKESVNEFYKVDWPIFWDVFVYKMLMALTMGLYFSNFALFLKTEHDVSPKSIGYMVAFQGVIGASSNLLIRHINKLYKVDTDYSKRIFHIFLIITLSLVGLASVPEAYMYIVFLVPKSVCLSIARVVLLEMTTSRGNPDQKGAIMGVSNSVKSLTGVITPIISGVVTQYLGIRYAFYVAACFNGIGTVLSYCNLKKPKTKKEKIK</sequence>
<evidence type="ECO:0000313" key="9">
    <source>
        <dbReference type="Proteomes" id="UP000494106"/>
    </source>
</evidence>
<feature type="transmembrane region" description="Helical" evidence="6">
    <location>
        <begin position="6"/>
        <end position="23"/>
    </location>
</feature>
<evidence type="ECO:0000259" key="7">
    <source>
        <dbReference type="PROSITE" id="PS50850"/>
    </source>
</evidence>
<dbReference type="InterPro" id="IPR011701">
    <property type="entry name" value="MFS"/>
</dbReference>
<dbReference type="Pfam" id="PF07690">
    <property type="entry name" value="MFS_1"/>
    <property type="match status" value="1"/>
</dbReference>
<keyword evidence="2" id="KW-0813">Transport</keyword>
<keyword evidence="4 6" id="KW-1133">Transmembrane helix</keyword>
<proteinExistence type="predicted"/>
<dbReference type="AlphaFoldDB" id="A0A8S0ZXI4"/>
<reference evidence="8 9" key="1">
    <citation type="submission" date="2020-04" db="EMBL/GenBank/DDBJ databases">
        <authorList>
            <person name="Wallbank WR R."/>
            <person name="Pardo Diaz C."/>
            <person name="Kozak K."/>
            <person name="Martin S."/>
            <person name="Jiggins C."/>
            <person name="Moest M."/>
            <person name="Warren A I."/>
            <person name="Byers J.R.P. K."/>
            <person name="Montejo-Kovacevich G."/>
            <person name="Yen C E."/>
        </authorList>
    </citation>
    <scope>NUCLEOTIDE SEQUENCE [LARGE SCALE GENOMIC DNA]</scope>
</reference>
<feature type="transmembrane region" description="Helical" evidence="6">
    <location>
        <begin position="132"/>
        <end position="151"/>
    </location>
</feature>
<feature type="transmembrane region" description="Helical" evidence="6">
    <location>
        <begin position="383"/>
        <end position="401"/>
    </location>
</feature>
<dbReference type="SUPFAM" id="SSF103473">
    <property type="entry name" value="MFS general substrate transporter"/>
    <property type="match status" value="1"/>
</dbReference>
<name>A0A8S0ZXI4_ARCPL</name>
<dbReference type="PANTHER" id="PTHR23504:SF14">
    <property type="entry name" value="MAJOR FACILITATOR SUPERFAMILY DOMAIN-CONTAINING PROTEIN 9"/>
    <property type="match status" value="1"/>
</dbReference>
<keyword evidence="3 6" id="KW-0812">Transmembrane</keyword>
<feature type="transmembrane region" description="Helical" evidence="6">
    <location>
        <begin position="35"/>
        <end position="58"/>
    </location>
</feature>
<feature type="domain" description="Major facilitator superfamily (MFS) profile" evidence="7">
    <location>
        <begin position="4"/>
        <end position="405"/>
    </location>
</feature>
<keyword evidence="9" id="KW-1185">Reference proteome</keyword>
<dbReference type="EMBL" id="CADEBC010000488">
    <property type="protein sequence ID" value="CAB3236727.1"/>
    <property type="molecule type" value="Genomic_DNA"/>
</dbReference>
<comment type="subcellular location">
    <subcellularLocation>
        <location evidence="1">Membrane</location>
        <topology evidence="1">Multi-pass membrane protein</topology>
    </subcellularLocation>
</comment>
<evidence type="ECO:0000256" key="6">
    <source>
        <dbReference type="SAM" id="Phobius"/>
    </source>
</evidence>
<keyword evidence="5 6" id="KW-0472">Membrane</keyword>
<dbReference type="PANTHER" id="PTHR23504">
    <property type="entry name" value="MAJOR FACILITATOR SUPERFAMILY DOMAIN-CONTAINING PROTEIN 10"/>
    <property type="match status" value="1"/>
</dbReference>
<gene>
    <name evidence="8" type="ORF">APLA_LOCUS6651</name>
</gene>
<evidence type="ECO:0000256" key="5">
    <source>
        <dbReference type="ARBA" id="ARBA00023136"/>
    </source>
</evidence>
<accession>A0A8S0ZXI4</accession>
<evidence type="ECO:0000256" key="3">
    <source>
        <dbReference type="ARBA" id="ARBA00022692"/>
    </source>
</evidence>
<dbReference type="InterPro" id="IPR036259">
    <property type="entry name" value="MFS_trans_sf"/>
</dbReference>
<dbReference type="InterPro" id="IPR020846">
    <property type="entry name" value="MFS_dom"/>
</dbReference>
<feature type="transmembrane region" description="Helical" evidence="6">
    <location>
        <begin position="157"/>
        <end position="178"/>
    </location>
</feature>